<sequence length="272" mass="29888">MVKPRWEKSIVSPWWNKFFPPSHDVLITSGEVVLALGNIRIAAPVPNPSLEGGSFEARLAQPLKAVMDRAPRSNGRKANIWLCHSLVSQSVVEIDARAMRANEISATLKAYWEDALDLPAATLALTYQVQPSGRSIFSSCCSLALIDSIQSNLRLSGWTAKHIAPHLAKTWNESRQQIHSKDCCLLIFEDKVLSIGVYRHGNWIAWTSEGCDTAEWAELSSRTTRFCRSTGLCDPNALPVWIYAPQAASKPSSVGLNNWSLLSAPSHAGLLA</sequence>
<accession>A0ABW0QBQ2</accession>
<proteinExistence type="predicted"/>
<keyword evidence="2" id="KW-1185">Reference proteome</keyword>
<gene>
    <name evidence="1" type="ORF">ACFPP7_13885</name>
</gene>
<name>A0ABW0QBQ2_9BURK</name>
<protein>
    <submittedName>
        <fullName evidence="1">Uncharacterized protein</fullName>
    </submittedName>
</protein>
<evidence type="ECO:0000313" key="2">
    <source>
        <dbReference type="Proteomes" id="UP001596084"/>
    </source>
</evidence>
<organism evidence="1 2">
    <name type="scientific">Polaromonas jejuensis</name>
    <dbReference type="NCBI Taxonomy" id="457502"/>
    <lineage>
        <taxon>Bacteria</taxon>
        <taxon>Pseudomonadati</taxon>
        <taxon>Pseudomonadota</taxon>
        <taxon>Betaproteobacteria</taxon>
        <taxon>Burkholderiales</taxon>
        <taxon>Comamonadaceae</taxon>
        <taxon>Polaromonas</taxon>
    </lineage>
</organism>
<evidence type="ECO:0000313" key="1">
    <source>
        <dbReference type="EMBL" id="MFC5521993.1"/>
    </source>
</evidence>
<dbReference type="Proteomes" id="UP001596084">
    <property type="component" value="Unassembled WGS sequence"/>
</dbReference>
<dbReference type="EMBL" id="JBHSMX010000021">
    <property type="protein sequence ID" value="MFC5521993.1"/>
    <property type="molecule type" value="Genomic_DNA"/>
</dbReference>
<reference evidence="2" key="1">
    <citation type="journal article" date="2019" name="Int. J. Syst. Evol. Microbiol.">
        <title>The Global Catalogue of Microorganisms (GCM) 10K type strain sequencing project: providing services to taxonomists for standard genome sequencing and annotation.</title>
        <authorList>
            <consortium name="The Broad Institute Genomics Platform"/>
            <consortium name="The Broad Institute Genome Sequencing Center for Infectious Disease"/>
            <person name="Wu L."/>
            <person name="Ma J."/>
        </authorList>
    </citation>
    <scope>NUCLEOTIDE SEQUENCE [LARGE SCALE GENOMIC DNA]</scope>
    <source>
        <strain evidence="2">CGMCC 4.7277</strain>
    </source>
</reference>
<dbReference type="RefSeq" id="WP_157090423.1">
    <property type="nucleotide sequence ID" value="NZ_JBHSMX010000021.1"/>
</dbReference>
<comment type="caution">
    <text evidence="1">The sequence shown here is derived from an EMBL/GenBank/DDBJ whole genome shotgun (WGS) entry which is preliminary data.</text>
</comment>